<keyword evidence="2" id="KW-1185">Reference proteome</keyword>
<protein>
    <submittedName>
        <fullName evidence="1">Uncharacterized protein</fullName>
    </submittedName>
</protein>
<dbReference type="EMBL" id="JAWQEG010005987">
    <property type="protein sequence ID" value="KAK3856090.1"/>
    <property type="molecule type" value="Genomic_DNA"/>
</dbReference>
<dbReference type="AlphaFoldDB" id="A0AAE1BWA7"/>
<gene>
    <name evidence="1" type="ORF">Pcinc_037549</name>
</gene>
<proteinExistence type="predicted"/>
<reference evidence="1" key="1">
    <citation type="submission" date="2023-10" db="EMBL/GenBank/DDBJ databases">
        <title>Genome assemblies of two species of porcelain crab, Petrolisthes cinctipes and Petrolisthes manimaculis (Anomura: Porcellanidae).</title>
        <authorList>
            <person name="Angst P."/>
        </authorList>
    </citation>
    <scope>NUCLEOTIDE SEQUENCE</scope>
    <source>
        <strain evidence="1">PB745_01</strain>
        <tissue evidence="1">Gill</tissue>
    </source>
</reference>
<name>A0AAE1BWA7_PETCI</name>
<evidence type="ECO:0000313" key="2">
    <source>
        <dbReference type="Proteomes" id="UP001286313"/>
    </source>
</evidence>
<dbReference type="Proteomes" id="UP001286313">
    <property type="component" value="Unassembled WGS sequence"/>
</dbReference>
<sequence length="93" mass="10683">MSSHPFLRPAEDLSTRFCFVCFDGSKALRALEDLPKDTPITDDFLLQNCLSLGPRVKQLKEWVTTSFTSTVCLWSMEGVKQLKEWVVKYSHNN</sequence>
<comment type="caution">
    <text evidence="1">The sequence shown here is derived from an EMBL/GenBank/DDBJ whole genome shotgun (WGS) entry which is preliminary data.</text>
</comment>
<evidence type="ECO:0000313" key="1">
    <source>
        <dbReference type="EMBL" id="KAK3856090.1"/>
    </source>
</evidence>
<organism evidence="1 2">
    <name type="scientific">Petrolisthes cinctipes</name>
    <name type="common">Flat porcelain crab</name>
    <dbReference type="NCBI Taxonomy" id="88211"/>
    <lineage>
        <taxon>Eukaryota</taxon>
        <taxon>Metazoa</taxon>
        <taxon>Ecdysozoa</taxon>
        <taxon>Arthropoda</taxon>
        <taxon>Crustacea</taxon>
        <taxon>Multicrustacea</taxon>
        <taxon>Malacostraca</taxon>
        <taxon>Eumalacostraca</taxon>
        <taxon>Eucarida</taxon>
        <taxon>Decapoda</taxon>
        <taxon>Pleocyemata</taxon>
        <taxon>Anomura</taxon>
        <taxon>Galatheoidea</taxon>
        <taxon>Porcellanidae</taxon>
        <taxon>Petrolisthes</taxon>
    </lineage>
</organism>
<accession>A0AAE1BWA7</accession>